<dbReference type="PANTHER" id="PTHR43800:SF1">
    <property type="entry name" value="PEPTIDYL-LYSINE N-ACETYLTRANSFERASE YJAB"/>
    <property type="match status" value="1"/>
</dbReference>
<evidence type="ECO:0000256" key="2">
    <source>
        <dbReference type="ARBA" id="ARBA00023315"/>
    </source>
</evidence>
<dbReference type="CDD" id="cd04301">
    <property type="entry name" value="NAT_SF"/>
    <property type="match status" value="1"/>
</dbReference>
<keyword evidence="2" id="KW-0012">Acyltransferase</keyword>
<evidence type="ECO:0000259" key="3">
    <source>
        <dbReference type="PROSITE" id="PS51186"/>
    </source>
</evidence>
<keyword evidence="1 4" id="KW-0808">Transferase</keyword>
<evidence type="ECO:0000313" key="4">
    <source>
        <dbReference type="EMBL" id="SFL08206.1"/>
    </source>
</evidence>
<reference evidence="4 5" key="1">
    <citation type="submission" date="2016-10" db="EMBL/GenBank/DDBJ databases">
        <authorList>
            <person name="de Groot N.N."/>
        </authorList>
    </citation>
    <scope>NUCLEOTIDE SEQUENCE [LARGE SCALE GENOMIC DNA]</scope>
    <source>
        <strain evidence="4 5">M79</strain>
    </source>
</reference>
<proteinExistence type="predicted"/>
<organism evidence="4 5">
    <name type="scientific">Lactococcus garvieae</name>
    <dbReference type="NCBI Taxonomy" id="1363"/>
    <lineage>
        <taxon>Bacteria</taxon>
        <taxon>Bacillati</taxon>
        <taxon>Bacillota</taxon>
        <taxon>Bacilli</taxon>
        <taxon>Lactobacillales</taxon>
        <taxon>Streptococcaceae</taxon>
        <taxon>Lactococcus</taxon>
    </lineage>
</organism>
<sequence>MHIIDVDLKDRSEDLVEKLLVVWESSVKATHLFLSDNEIRDIKKYVPQALMEIPRLILLKNDRNIPVGFMGIVDHHLEMLFITPEERGKGFGRKLLNYGITKYSINTLAVNEQNPRAKGFYEYMGFEVYKRTEYDEQGKPYPLLYMKRG</sequence>
<dbReference type="InterPro" id="IPR016181">
    <property type="entry name" value="Acyl_CoA_acyltransferase"/>
</dbReference>
<feature type="domain" description="N-acetyltransferase" evidence="3">
    <location>
        <begin position="1"/>
        <end position="149"/>
    </location>
</feature>
<dbReference type="RefSeq" id="WP_074749931.1">
    <property type="nucleotide sequence ID" value="NZ_CAXVJC010000003.1"/>
</dbReference>
<name>A0A1I4EUK7_9LACT</name>
<protein>
    <submittedName>
        <fullName evidence="4">Putative acetyltransferase</fullName>
    </submittedName>
</protein>
<dbReference type="PROSITE" id="PS51186">
    <property type="entry name" value="GNAT"/>
    <property type="match status" value="1"/>
</dbReference>
<gene>
    <name evidence="4" type="ORF">SAMN05216438_101146</name>
</gene>
<dbReference type="InterPro" id="IPR000182">
    <property type="entry name" value="GNAT_dom"/>
</dbReference>
<dbReference type="Proteomes" id="UP000181969">
    <property type="component" value="Unassembled WGS sequence"/>
</dbReference>
<dbReference type="GO" id="GO:0016747">
    <property type="term" value="F:acyltransferase activity, transferring groups other than amino-acyl groups"/>
    <property type="evidence" value="ECO:0007669"/>
    <property type="project" value="InterPro"/>
</dbReference>
<dbReference type="Gene3D" id="3.40.630.30">
    <property type="match status" value="1"/>
</dbReference>
<dbReference type="PANTHER" id="PTHR43800">
    <property type="entry name" value="PEPTIDYL-LYSINE N-ACETYLTRANSFERASE YJAB"/>
    <property type="match status" value="1"/>
</dbReference>
<dbReference type="AlphaFoldDB" id="A0A1I4EUK7"/>
<dbReference type="Pfam" id="PF13673">
    <property type="entry name" value="Acetyltransf_10"/>
    <property type="match status" value="1"/>
</dbReference>
<dbReference type="SUPFAM" id="SSF55729">
    <property type="entry name" value="Acyl-CoA N-acyltransferases (Nat)"/>
    <property type="match status" value="1"/>
</dbReference>
<dbReference type="EMBL" id="FOTJ01000001">
    <property type="protein sequence ID" value="SFL08206.1"/>
    <property type="molecule type" value="Genomic_DNA"/>
</dbReference>
<evidence type="ECO:0000256" key="1">
    <source>
        <dbReference type="ARBA" id="ARBA00022679"/>
    </source>
</evidence>
<accession>A0A1I4EUK7</accession>
<dbReference type="OrthoDB" id="9789605at2"/>
<evidence type="ECO:0000313" key="5">
    <source>
        <dbReference type="Proteomes" id="UP000181969"/>
    </source>
</evidence>